<accession>A0A7Y0EK39</accession>
<comment type="similarity">
    <text evidence="1">Belongs to the ABC transporter superfamily.</text>
</comment>
<dbReference type="InterPro" id="IPR017871">
    <property type="entry name" value="ABC_transporter-like_CS"/>
</dbReference>
<dbReference type="InterPro" id="IPR003593">
    <property type="entry name" value="AAA+_ATPase"/>
</dbReference>
<sequence length="294" mass="32730">MMLSIKNVSKKYSNNFTALSNFNLELERGIIGLLGANGAGKSTLMKMIATVSKPTEGVITWNGCNIHKNGDELRHALGYLPQSFGVFPNLNAIEFLKYMAALKGLNMKKAVNRINELIDLLNLRDAANKSIGNYSGGMKQRIGIAQALLNDPKILIVDEPTVGLDPNERMNFRNLINSLSKDKIIILSTHIVSDVEASAEKIVLIDKGKLMCFCKNEELINSLEGIVWECLTEESHLKEIKDNYITGNIIRRSEGMVIRIISESKPLQNALSVIPTLEDAYIYYTSKKRGENIE</sequence>
<dbReference type="SMART" id="SM00382">
    <property type="entry name" value="AAA"/>
    <property type="match status" value="1"/>
</dbReference>
<evidence type="ECO:0000313" key="7">
    <source>
        <dbReference type="Proteomes" id="UP000537131"/>
    </source>
</evidence>
<dbReference type="InterPro" id="IPR027417">
    <property type="entry name" value="P-loop_NTPase"/>
</dbReference>
<dbReference type="PANTHER" id="PTHR43335:SF2">
    <property type="entry name" value="ABC TRANSPORTER, ATP-BINDING PROTEIN"/>
    <property type="match status" value="1"/>
</dbReference>
<feature type="domain" description="ABC transporter" evidence="5">
    <location>
        <begin position="3"/>
        <end position="232"/>
    </location>
</feature>
<protein>
    <submittedName>
        <fullName evidence="6">ABC transporter ATP-binding protein</fullName>
    </submittedName>
</protein>
<organism evidence="6 7">
    <name type="scientific">Clostridium muellerianum</name>
    <dbReference type="NCBI Taxonomy" id="2716538"/>
    <lineage>
        <taxon>Bacteria</taxon>
        <taxon>Bacillati</taxon>
        <taxon>Bacillota</taxon>
        <taxon>Clostridia</taxon>
        <taxon>Eubacteriales</taxon>
        <taxon>Clostridiaceae</taxon>
        <taxon>Clostridium</taxon>
    </lineage>
</organism>
<evidence type="ECO:0000259" key="5">
    <source>
        <dbReference type="PROSITE" id="PS50893"/>
    </source>
</evidence>
<dbReference type="PANTHER" id="PTHR43335">
    <property type="entry name" value="ABC TRANSPORTER, ATP-BINDING PROTEIN"/>
    <property type="match status" value="1"/>
</dbReference>
<proteinExistence type="inferred from homology"/>
<dbReference type="CDD" id="cd03264">
    <property type="entry name" value="ABC_drug_resistance_like"/>
    <property type="match status" value="1"/>
</dbReference>
<dbReference type="GO" id="GO:0005524">
    <property type="term" value="F:ATP binding"/>
    <property type="evidence" value="ECO:0007669"/>
    <property type="project" value="UniProtKB-KW"/>
</dbReference>
<dbReference type="PROSITE" id="PS50893">
    <property type="entry name" value="ABC_TRANSPORTER_2"/>
    <property type="match status" value="1"/>
</dbReference>
<dbReference type="EMBL" id="JABBNI010000058">
    <property type="protein sequence ID" value="NMM64948.1"/>
    <property type="molecule type" value="Genomic_DNA"/>
</dbReference>
<keyword evidence="2" id="KW-0813">Transport</keyword>
<dbReference type="AlphaFoldDB" id="A0A7Y0EK39"/>
<keyword evidence="4 6" id="KW-0067">ATP-binding</keyword>
<evidence type="ECO:0000256" key="1">
    <source>
        <dbReference type="ARBA" id="ARBA00005417"/>
    </source>
</evidence>
<keyword evidence="3" id="KW-0547">Nucleotide-binding</keyword>
<evidence type="ECO:0000256" key="4">
    <source>
        <dbReference type="ARBA" id="ARBA00022840"/>
    </source>
</evidence>
<evidence type="ECO:0000256" key="3">
    <source>
        <dbReference type="ARBA" id="ARBA00022741"/>
    </source>
</evidence>
<name>A0A7Y0EK39_9CLOT</name>
<dbReference type="Proteomes" id="UP000537131">
    <property type="component" value="Unassembled WGS sequence"/>
</dbReference>
<dbReference type="InterPro" id="IPR003439">
    <property type="entry name" value="ABC_transporter-like_ATP-bd"/>
</dbReference>
<evidence type="ECO:0000313" key="6">
    <source>
        <dbReference type="EMBL" id="NMM64948.1"/>
    </source>
</evidence>
<comment type="caution">
    <text evidence="6">The sequence shown here is derived from an EMBL/GenBank/DDBJ whole genome shotgun (WGS) entry which is preliminary data.</text>
</comment>
<dbReference type="GO" id="GO:0016887">
    <property type="term" value="F:ATP hydrolysis activity"/>
    <property type="evidence" value="ECO:0007669"/>
    <property type="project" value="InterPro"/>
</dbReference>
<gene>
    <name evidence="6" type="ORF">HBE96_20350</name>
</gene>
<dbReference type="Gene3D" id="3.40.50.300">
    <property type="entry name" value="P-loop containing nucleotide triphosphate hydrolases"/>
    <property type="match status" value="1"/>
</dbReference>
<dbReference type="PROSITE" id="PS00211">
    <property type="entry name" value="ABC_TRANSPORTER_1"/>
    <property type="match status" value="1"/>
</dbReference>
<dbReference type="Pfam" id="PF00005">
    <property type="entry name" value="ABC_tran"/>
    <property type="match status" value="1"/>
</dbReference>
<keyword evidence="7" id="KW-1185">Reference proteome</keyword>
<evidence type="ECO:0000256" key="2">
    <source>
        <dbReference type="ARBA" id="ARBA00022448"/>
    </source>
</evidence>
<reference evidence="6 7" key="1">
    <citation type="submission" date="2020-06" db="EMBL/GenBank/DDBJ databases">
        <title>Complete Genome Sequence of Clostridium muelleri sp. nov. P21T, an Acid-Alcohol Producing Acetogen Isolated from Old Hay.</title>
        <authorList>
            <person name="Duncan K.E."/>
            <person name="Tanner R.S."/>
        </authorList>
    </citation>
    <scope>NUCLEOTIDE SEQUENCE [LARGE SCALE GENOMIC DNA]</scope>
    <source>
        <strain evidence="6 7">P21</strain>
    </source>
</reference>
<dbReference type="SUPFAM" id="SSF52540">
    <property type="entry name" value="P-loop containing nucleoside triphosphate hydrolases"/>
    <property type="match status" value="1"/>
</dbReference>